<dbReference type="RefSeq" id="WP_071066253.1">
    <property type="nucleotide sequence ID" value="NZ_MAXA01000250.1"/>
</dbReference>
<dbReference type="Gene3D" id="2.40.110.10">
    <property type="entry name" value="Butyryl-CoA Dehydrogenase, subunit A, domain 2"/>
    <property type="match status" value="1"/>
</dbReference>
<dbReference type="InterPro" id="IPR009075">
    <property type="entry name" value="AcylCo_DH/oxidase_C"/>
</dbReference>
<evidence type="ECO:0000259" key="7">
    <source>
        <dbReference type="Pfam" id="PF02771"/>
    </source>
</evidence>
<evidence type="ECO:0000256" key="5">
    <source>
        <dbReference type="ARBA" id="ARBA00023002"/>
    </source>
</evidence>
<dbReference type="SUPFAM" id="SSF47203">
    <property type="entry name" value="Acyl-CoA dehydrogenase C-terminal domain-like"/>
    <property type="match status" value="1"/>
</dbReference>
<dbReference type="AlphaFoldDB" id="A0A1S1PGM6"/>
<evidence type="ECO:0000256" key="2">
    <source>
        <dbReference type="ARBA" id="ARBA00009347"/>
    </source>
</evidence>
<keyword evidence="5" id="KW-0560">Oxidoreductase</keyword>
<gene>
    <name evidence="8" type="ORF">BBK14_25930</name>
</gene>
<dbReference type="InterPro" id="IPR037069">
    <property type="entry name" value="AcylCoA_DH/ox_N_sf"/>
</dbReference>
<dbReference type="Gene3D" id="1.10.540.10">
    <property type="entry name" value="Acyl-CoA dehydrogenase/oxidase, N-terminal domain"/>
    <property type="match status" value="1"/>
</dbReference>
<dbReference type="GO" id="GO:0050660">
    <property type="term" value="F:flavin adenine dinucleotide binding"/>
    <property type="evidence" value="ECO:0007669"/>
    <property type="project" value="InterPro"/>
</dbReference>
<keyword evidence="4" id="KW-0274">FAD</keyword>
<evidence type="ECO:0000256" key="3">
    <source>
        <dbReference type="ARBA" id="ARBA00022630"/>
    </source>
</evidence>
<dbReference type="PANTHER" id="PTHR43884">
    <property type="entry name" value="ACYL-COA DEHYDROGENASE"/>
    <property type="match status" value="1"/>
</dbReference>
<dbReference type="InterPro" id="IPR013786">
    <property type="entry name" value="AcylCoA_DH/ox_N"/>
</dbReference>
<dbReference type="EMBL" id="MAXA01000250">
    <property type="protein sequence ID" value="OHV22088.1"/>
    <property type="molecule type" value="Genomic_DNA"/>
</dbReference>
<feature type="domain" description="Acyl-CoA dehydrogenase/oxidase N-terminal" evidence="7">
    <location>
        <begin position="6"/>
        <end position="104"/>
    </location>
</feature>
<feature type="domain" description="Acyl-CoA dehydrogenase/oxidase C-terminal" evidence="6">
    <location>
        <begin position="237"/>
        <end position="370"/>
    </location>
</feature>
<dbReference type="Pfam" id="PF02771">
    <property type="entry name" value="Acyl-CoA_dh_N"/>
    <property type="match status" value="1"/>
</dbReference>
<dbReference type="InterPro" id="IPR036250">
    <property type="entry name" value="AcylCo_DH-like_C"/>
</dbReference>
<dbReference type="InterPro" id="IPR009100">
    <property type="entry name" value="AcylCoA_DH/oxidase_NM_dom_sf"/>
</dbReference>
<accession>A0A1S1PGM6</accession>
<keyword evidence="9" id="KW-1185">Reference proteome</keyword>
<reference evidence="9" key="1">
    <citation type="submission" date="2016-07" db="EMBL/GenBank/DDBJ databases">
        <title>Frankia sp. NRRL B-16219 Genome sequencing.</title>
        <authorList>
            <person name="Ghodhbane-Gtari F."/>
            <person name="Swanson E."/>
            <person name="Gueddou A."/>
            <person name="Louati M."/>
            <person name="Nouioui I."/>
            <person name="Hezbri K."/>
            <person name="Abebe-Akele F."/>
            <person name="Simpson S."/>
            <person name="Morris K."/>
            <person name="Thomas K."/>
            <person name="Gtari M."/>
            <person name="Tisa L.S."/>
        </authorList>
    </citation>
    <scope>NUCLEOTIDE SEQUENCE [LARGE SCALE GENOMIC DNA]</scope>
    <source>
        <strain evidence="9">NRRL B-16219</strain>
    </source>
</reference>
<dbReference type="Gene3D" id="1.20.140.10">
    <property type="entry name" value="Butyryl-CoA Dehydrogenase, subunit A, domain 3"/>
    <property type="match status" value="1"/>
</dbReference>
<evidence type="ECO:0000313" key="9">
    <source>
        <dbReference type="Proteomes" id="UP000179769"/>
    </source>
</evidence>
<evidence type="ECO:0000256" key="1">
    <source>
        <dbReference type="ARBA" id="ARBA00001974"/>
    </source>
</evidence>
<proteinExistence type="inferred from homology"/>
<dbReference type="Pfam" id="PF00441">
    <property type="entry name" value="Acyl-CoA_dh_1"/>
    <property type="match status" value="1"/>
</dbReference>
<evidence type="ECO:0000259" key="6">
    <source>
        <dbReference type="Pfam" id="PF00441"/>
    </source>
</evidence>
<dbReference type="SUPFAM" id="SSF56645">
    <property type="entry name" value="Acyl-CoA dehydrogenase NM domain-like"/>
    <property type="match status" value="1"/>
</dbReference>
<name>A0A1S1PGM6_9ACTN</name>
<protein>
    <submittedName>
        <fullName evidence="8">Acyl-CoA dehydrogenase</fullName>
    </submittedName>
</protein>
<dbReference type="PANTHER" id="PTHR43884:SF20">
    <property type="entry name" value="ACYL-COA DEHYDROGENASE FADE28"/>
    <property type="match status" value="1"/>
</dbReference>
<dbReference type="GO" id="GO:0003995">
    <property type="term" value="F:acyl-CoA dehydrogenase activity"/>
    <property type="evidence" value="ECO:0007669"/>
    <property type="project" value="TreeGrafter"/>
</dbReference>
<dbReference type="InterPro" id="IPR046373">
    <property type="entry name" value="Acyl-CoA_Oxase/DH_mid-dom_sf"/>
</dbReference>
<comment type="similarity">
    <text evidence="2">Belongs to the acyl-CoA dehydrogenase family.</text>
</comment>
<comment type="caution">
    <text evidence="8">The sequence shown here is derived from an EMBL/GenBank/DDBJ whole genome shotgun (WGS) entry which is preliminary data.</text>
</comment>
<evidence type="ECO:0000313" key="8">
    <source>
        <dbReference type="EMBL" id="OHV22088.1"/>
    </source>
</evidence>
<dbReference type="Proteomes" id="UP000179769">
    <property type="component" value="Unassembled WGS sequence"/>
</dbReference>
<evidence type="ECO:0000256" key="4">
    <source>
        <dbReference type="ARBA" id="ARBA00022827"/>
    </source>
</evidence>
<comment type="cofactor">
    <cofactor evidence="1">
        <name>FAD</name>
        <dbReference type="ChEBI" id="CHEBI:57692"/>
    </cofactor>
</comment>
<keyword evidence="3" id="KW-0285">Flavoprotein</keyword>
<dbReference type="CDD" id="cd00567">
    <property type="entry name" value="ACAD"/>
    <property type="match status" value="1"/>
</dbReference>
<sequence length="378" mass="39960">MLLELSPDQEVLREATARYLADRVPAEAVRRLRHDPAGFEADYWQGGAELGWTSLLVGEEQGGGSISGSALVDLTLVAHEFGLRAAPGPLAATNVVAAALGAAGPAHSEVLADILSGATVAAWCLGGPPPLDRLDSVGLALRVDGDDLVLDGVSRPVESAAQAGHLLVAARGEEGLTQLLVPAATPGVTVEPLRTVDLTRRFFAVRMDGVRVPRAAVVGEVGAAADQIERQLQRAIVILNAETVGAMQAAFDMTVRWAFERYSFGRPLASYQALKHRFADMKTWLEGAHAVNDSAAAAVDAGSPDAGELVSAAKSFIGDYGTELLQDCVQLHGGIGVTYEHDLHLYLRRVTVNRALCGTPAEHRQRVAAVVEHLKERA</sequence>
<dbReference type="OrthoDB" id="8677713at2"/>
<organism evidence="8 9">
    <name type="scientific">Parafrankia soli</name>
    <dbReference type="NCBI Taxonomy" id="2599596"/>
    <lineage>
        <taxon>Bacteria</taxon>
        <taxon>Bacillati</taxon>
        <taxon>Actinomycetota</taxon>
        <taxon>Actinomycetes</taxon>
        <taxon>Frankiales</taxon>
        <taxon>Frankiaceae</taxon>
        <taxon>Parafrankia</taxon>
    </lineage>
</organism>